<evidence type="ECO:0000259" key="6">
    <source>
        <dbReference type="Pfam" id="PF08100"/>
    </source>
</evidence>
<protein>
    <recommendedName>
        <fullName evidence="9">O-methyltransferase</fullName>
    </recommendedName>
</protein>
<evidence type="ECO:0000313" key="7">
    <source>
        <dbReference type="EMBL" id="KAJ4386459.1"/>
    </source>
</evidence>
<sequence length="396" mass="44754">MGSQEDILSMLEKLNADTFIDETERLRVRDGLQKALRKISKPFEVSQEHVNWYFTEIAVVRALIFAGVFQKWAQNSSEKLTVQELAELTGADVVLLRRLLRAAASVHLFNEVDYDTYSRSPWAIFMGEEPAMSSRYDAIVTKLNLPNTNALPYFLKDTGFKNPTDVEHSAFQHSHGQVYFDYVASDPDVKATFHETMTLLNKYTAVPWSSFYPIKELISEAKPDRPILVDVGGGKGNDVKVFLSSHPDAPTASVIVQDRAEVLKLIDDPVLVQEGGPVKLMTHDFFLPQPVKGARAYLMHRILHDWPDEKAEKILRQVAAAMEKGYSKLLIYDIVLSDRKPTIAAVMADISMMRQFSSKERSESEFRELLESTGMKVVKIWADPRAVDCIVEAELV</sequence>
<dbReference type="OrthoDB" id="2410195at2759"/>
<dbReference type="PIRSF" id="PIRSF005739">
    <property type="entry name" value="O-mtase"/>
    <property type="match status" value="1"/>
</dbReference>
<dbReference type="Gene3D" id="1.10.10.10">
    <property type="entry name" value="Winged helix-like DNA-binding domain superfamily/Winged helix DNA-binding domain"/>
    <property type="match status" value="1"/>
</dbReference>
<dbReference type="PANTHER" id="PTHR43712">
    <property type="entry name" value="PUTATIVE (AFU_ORTHOLOGUE AFUA_4G14580)-RELATED"/>
    <property type="match status" value="1"/>
</dbReference>
<name>A0A9W9CTQ5_9PEZI</name>
<dbReference type="PROSITE" id="PS51683">
    <property type="entry name" value="SAM_OMT_II"/>
    <property type="match status" value="1"/>
</dbReference>
<dbReference type="InterPro" id="IPR016461">
    <property type="entry name" value="COMT-like"/>
</dbReference>
<gene>
    <name evidence="7" type="ORF">N0V93_009355</name>
</gene>
<dbReference type="InterPro" id="IPR001077">
    <property type="entry name" value="COMT_C"/>
</dbReference>
<dbReference type="GO" id="GO:0008171">
    <property type="term" value="F:O-methyltransferase activity"/>
    <property type="evidence" value="ECO:0007669"/>
    <property type="project" value="InterPro"/>
</dbReference>
<reference evidence="7" key="1">
    <citation type="submission" date="2022-10" db="EMBL/GenBank/DDBJ databases">
        <title>Tapping the CABI collections for fungal endophytes: first genome assemblies for Collariella, Neodidymelliopsis, Ascochyta clinopodiicola, Didymella pomorum, Didymosphaeria variabile, Neocosmospora piperis and Neocucurbitaria cava.</title>
        <authorList>
            <person name="Hill R."/>
        </authorList>
    </citation>
    <scope>NUCLEOTIDE SEQUENCE</scope>
    <source>
        <strain evidence="7">IMI 355082</strain>
    </source>
</reference>
<dbReference type="PANTHER" id="PTHR43712:SF8">
    <property type="entry name" value="O-METHYLTRANSFERASE AF390-400"/>
    <property type="match status" value="1"/>
</dbReference>
<feature type="domain" description="O-methyltransferase C-terminal" evidence="5">
    <location>
        <begin position="169"/>
        <end position="375"/>
    </location>
</feature>
<evidence type="ECO:0000256" key="3">
    <source>
        <dbReference type="ARBA" id="ARBA00022691"/>
    </source>
</evidence>
<evidence type="ECO:0000313" key="8">
    <source>
        <dbReference type="Proteomes" id="UP001140453"/>
    </source>
</evidence>
<dbReference type="AlphaFoldDB" id="A0A9W9CTQ5"/>
<keyword evidence="2" id="KW-0808">Transferase</keyword>
<evidence type="ECO:0008006" key="9">
    <source>
        <dbReference type="Google" id="ProtNLM"/>
    </source>
</evidence>
<proteinExistence type="predicted"/>
<dbReference type="InterPro" id="IPR036390">
    <property type="entry name" value="WH_DNA-bd_sf"/>
</dbReference>
<dbReference type="SUPFAM" id="SSF53335">
    <property type="entry name" value="S-adenosyl-L-methionine-dependent methyltransferases"/>
    <property type="match status" value="1"/>
</dbReference>
<evidence type="ECO:0000256" key="1">
    <source>
        <dbReference type="ARBA" id="ARBA00022603"/>
    </source>
</evidence>
<dbReference type="Proteomes" id="UP001140453">
    <property type="component" value="Unassembled WGS sequence"/>
</dbReference>
<dbReference type="Pfam" id="PF08100">
    <property type="entry name" value="Dimerisation"/>
    <property type="match status" value="1"/>
</dbReference>
<keyword evidence="8" id="KW-1185">Reference proteome</keyword>
<feature type="active site" description="Proton acceptor" evidence="4">
    <location>
        <position position="304"/>
    </location>
</feature>
<keyword evidence="1" id="KW-0489">Methyltransferase</keyword>
<dbReference type="EMBL" id="JAPEVB010000006">
    <property type="protein sequence ID" value="KAJ4386459.1"/>
    <property type="molecule type" value="Genomic_DNA"/>
</dbReference>
<feature type="domain" description="O-methyltransferase dimerisation" evidence="6">
    <location>
        <begin position="58"/>
        <end position="122"/>
    </location>
</feature>
<evidence type="ECO:0000256" key="2">
    <source>
        <dbReference type="ARBA" id="ARBA00022679"/>
    </source>
</evidence>
<dbReference type="SUPFAM" id="SSF46785">
    <property type="entry name" value="Winged helix' DNA-binding domain"/>
    <property type="match status" value="1"/>
</dbReference>
<organism evidence="7 8">
    <name type="scientific">Gnomoniopsis smithogilvyi</name>
    <dbReference type="NCBI Taxonomy" id="1191159"/>
    <lineage>
        <taxon>Eukaryota</taxon>
        <taxon>Fungi</taxon>
        <taxon>Dikarya</taxon>
        <taxon>Ascomycota</taxon>
        <taxon>Pezizomycotina</taxon>
        <taxon>Sordariomycetes</taxon>
        <taxon>Sordariomycetidae</taxon>
        <taxon>Diaporthales</taxon>
        <taxon>Gnomoniaceae</taxon>
        <taxon>Gnomoniopsis</taxon>
    </lineage>
</organism>
<accession>A0A9W9CTQ5</accession>
<evidence type="ECO:0000259" key="5">
    <source>
        <dbReference type="Pfam" id="PF00891"/>
    </source>
</evidence>
<evidence type="ECO:0000256" key="4">
    <source>
        <dbReference type="PIRSR" id="PIRSR005739-1"/>
    </source>
</evidence>
<dbReference type="Gene3D" id="3.40.50.150">
    <property type="entry name" value="Vaccinia Virus protein VP39"/>
    <property type="match status" value="1"/>
</dbReference>
<dbReference type="Pfam" id="PF00891">
    <property type="entry name" value="Methyltransf_2"/>
    <property type="match status" value="1"/>
</dbReference>
<dbReference type="InterPro" id="IPR029063">
    <property type="entry name" value="SAM-dependent_MTases_sf"/>
</dbReference>
<comment type="caution">
    <text evidence="7">The sequence shown here is derived from an EMBL/GenBank/DDBJ whole genome shotgun (WGS) entry which is preliminary data.</text>
</comment>
<dbReference type="InterPro" id="IPR012967">
    <property type="entry name" value="COMT_dimerisation"/>
</dbReference>
<dbReference type="GO" id="GO:0032259">
    <property type="term" value="P:methylation"/>
    <property type="evidence" value="ECO:0007669"/>
    <property type="project" value="UniProtKB-KW"/>
</dbReference>
<keyword evidence="3" id="KW-0949">S-adenosyl-L-methionine</keyword>
<dbReference type="InterPro" id="IPR036388">
    <property type="entry name" value="WH-like_DNA-bd_sf"/>
</dbReference>